<evidence type="ECO:0000313" key="3">
    <source>
        <dbReference type="Proteomes" id="UP000235388"/>
    </source>
</evidence>
<reference evidence="2 3" key="1">
    <citation type="submission" date="2017-11" db="EMBL/GenBank/DDBJ databases">
        <title>De novo assembly and phasing of dikaryotic genomes from two isolates of Puccinia coronata f. sp. avenae, the causal agent of oat crown rust.</title>
        <authorList>
            <person name="Miller M.E."/>
            <person name="Zhang Y."/>
            <person name="Omidvar V."/>
            <person name="Sperschneider J."/>
            <person name="Schwessinger B."/>
            <person name="Raley C."/>
            <person name="Palmer J.M."/>
            <person name="Garnica D."/>
            <person name="Upadhyaya N."/>
            <person name="Rathjen J."/>
            <person name="Taylor J.M."/>
            <person name="Park R.F."/>
            <person name="Dodds P.N."/>
            <person name="Hirsch C.D."/>
            <person name="Kianian S.F."/>
            <person name="Figueroa M."/>
        </authorList>
    </citation>
    <scope>NUCLEOTIDE SEQUENCE [LARGE SCALE GENOMIC DNA]</scope>
    <source>
        <strain evidence="2">12NC29</strain>
    </source>
</reference>
<gene>
    <name evidence="2" type="ORF">PCANC_06596</name>
</gene>
<keyword evidence="3" id="KW-1185">Reference proteome</keyword>
<dbReference type="EMBL" id="PGCJ01000115">
    <property type="protein sequence ID" value="PLW46878.1"/>
    <property type="molecule type" value="Genomic_DNA"/>
</dbReference>
<comment type="caution">
    <text evidence="2">The sequence shown here is derived from an EMBL/GenBank/DDBJ whole genome shotgun (WGS) entry which is preliminary data.</text>
</comment>
<dbReference type="AlphaFoldDB" id="A0A2N5VA42"/>
<accession>A0A2N5VA42</accession>
<evidence type="ECO:0000256" key="1">
    <source>
        <dbReference type="SAM" id="MobiDB-lite"/>
    </source>
</evidence>
<protein>
    <submittedName>
        <fullName evidence="2">Uncharacterized protein</fullName>
    </submittedName>
</protein>
<proteinExistence type="predicted"/>
<name>A0A2N5VA42_9BASI</name>
<sequence length="74" mass="8048">MYPVGGIPSAGDPPHHHQVRVRGSNPQANPRLRRQRGATSESDGTAPYLRPHPPAQMRAPSRLKRGSTHVAHST</sequence>
<evidence type="ECO:0000313" key="2">
    <source>
        <dbReference type="EMBL" id="PLW46878.1"/>
    </source>
</evidence>
<organism evidence="2 3">
    <name type="scientific">Puccinia coronata f. sp. avenae</name>
    <dbReference type="NCBI Taxonomy" id="200324"/>
    <lineage>
        <taxon>Eukaryota</taxon>
        <taxon>Fungi</taxon>
        <taxon>Dikarya</taxon>
        <taxon>Basidiomycota</taxon>
        <taxon>Pucciniomycotina</taxon>
        <taxon>Pucciniomycetes</taxon>
        <taxon>Pucciniales</taxon>
        <taxon>Pucciniaceae</taxon>
        <taxon>Puccinia</taxon>
    </lineage>
</organism>
<dbReference type="Proteomes" id="UP000235388">
    <property type="component" value="Unassembled WGS sequence"/>
</dbReference>
<feature type="region of interest" description="Disordered" evidence="1">
    <location>
        <begin position="1"/>
        <end position="74"/>
    </location>
</feature>